<keyword evidence="3" id="KW-1185">Reference proteome</keyword>
<evidence type="ECO:0000313" key="3">
    <source>
        <dbReference type="Proteomes" id="UP001596043"/>
    </source>
</evidence>
<dbReference type="RefSeq" id="WP_379980463.1">
    <property type="nucleotide sequence ID" value="NZ_JBHSFV010000010.1"/>
</dbReference>
<evidence type="ECO:0008006" key="4">
    <source>
        <dbReference type="Google" id="ProtNLM"/>
    </source>
</evidence>
<feature type="transmembrane region" description="Helical" evidence="1">
    <location>
        <begin position="6"/>
        <end position="24"/>
    </location>
</feature>
<evidence type="ECO:0000313" key="2">
    <source>
        <dbReference type="EMBL" id="MFC4635339.1"/>
    </source>
</evidence>
<gene>
    <name evidence="2" type="ORF">ACFO3O_15625</name>
</gene>
<keyword evidence="1" id="KW-0812">Transmembrane</keyword>
<reference evidence="3" key="1">
    <citation type="journal article" date="2019" name="Int. J. Syst. Evol. Microbiol.">
        <title>The Global Catalogue of Microorganisms (GCM) 10K type strain sequencing project: providing services to taxonomists for standard genome sequencing and annotation.</title>
        <authorList>
            <consortium name="The Broad Institute Genomics Platform"/>
            <consortium name="The Broad Institute Genome Sequencing Center for Infectious Disease"/>
            <person name="Wu L."/>
            <person name="Ma J."/>
        </authorList>
    </citation>
    <scope>NUCLEOTIDE SEQUENCE [LARGE SCALE GENOMIC DNA]</scope>
    <source>
        <strain evidence="3">YJ-61-S</strain>
    </source>
</reference>
<name>A0ABV9HYY3_9FLAO</name>
<proteinExistence type="predicted"/>
<dbReference type="EMBL" id="JBHSFV010000010">
    <property type="protein sequence ID" value="MFC4635339.1"/>
    <property type="molecule type" value="Genomic_DNA"/>
</dbReference>
<evidence type="ECO:0000256" key="1">
    <source>
        <dbReference type="SAM" id="Phobius"/>
    </source>
</evidence>
<accession>A0ABV9HYY3</accession>
<dbReference type="Proteomes" id="UP001596043">
    <property type="component" value="Unassembled WGS sequence"/>
</dbReference>
<organism evidence="2 3">
    <name type="scientific">Dokdonia ponticola</name>
    <dbReference type="NCBI Taxonomy" id="2041041"/>
    <lineage>
        <taxon>Bacteria</taxon>
        <taxon>Pseudomonadati</taxon>
        <taxon>Bacteroidota</taxon>
        <taxon>Flavobacteriia</taxon>
        <taxon>Flavobacteriales</taxon>
        <taxon>Flavobacteriaceae</taxon>
        <taxon>Dokdonia</taxon>
    </lineage>
</organism>
<protein>
    <recommendedName>
        <fullName evidence="4">DUF2726 domain-containing protein</fullName>
    </recommendedName>
</protein>
<keyword evidence="1" id="KW-0472">Membrane</keyword>
<sequence length="259" mass="30010">MGVLGGLLIIAGFIGVLFFIISLADRPIYKEEKESEALLKKRLEDPRIYDPETDTYITLEEAESGIWDLEDASKKMSETEKREQFFEEDLVAESIRKELIKEGFVKVKSPLSEEQFKVFERLQLLDQLDENWGYRYFFENAKMIAIILTIHNAYELALSIPIQYSSGHYIFKEKTISDRILDKIRPDDAIQVADYECFPIQNSKTTRAVENIMHLVAKVRGVEVEILPHQFFIKTTGSQKLVDVFVLLDLVKEIEKNGY</sequence>
<comment type="caution">
    <text evidence="2">The sequence shown here is derived from an EMBL/GenBank/DDBJ whole genome shotgun (WGS) entry which is preliminary data.</text>
</comment>
<keyword evidence="1" id="KW-1133">Transmembrane helix</keyword>